<accession>A0ABT2MG01</accession>
<evidence type="ECO:0000313" key="2">
    <source>
        <dbReference type="EMBL" id="MCT7660896.1"/>
    </source>
</evidence>
<name>A0ABT2MG01_9MYCO</name>
<feature type="transmembrane region" description="Helical" evidence="1">
    <location>
        <begin position="20"/>
        <end position="39"/>
    </location>
</feature>
<dbReference type="RefSeq" id="WP_260994963.1">
    <property type="nucleotide sequence ID" value="NZ_JAODWD010000005.1"/>
</dbReference>
<keyword evidence="1" id="KW-0812">Transmembrane</keyword>
<dbReference type="PANTHER" id="PTHR32309">
    <property type="entry name" value="TYROSINE-PROTEIN KINASE"/>
    <property type="match status" value="1"/>
</dbReference>
<dbReference type="PANTHER" id="PTHR32309:SF13">
    <property type="entry name" value="FERRIC ENTEROBACTIN TRANSPORT PROTEIN FEPE"/>
    <property type="match status" value="1"/>
</dbReference>
<protein>
    <recommendedName>
        <fullName evidence="4">Polysaccharide chain length determinant N-terminal domain-containing protein</fullName>
    </recommendedName>
</protein>
<dbReference type="InterPro" id="IPR050445">
    <property type="entry name" value="Bact_polysacc_biosynth/exp"/>
</dbReference>
<reference evidence="3" key="1">
    <citation type="submission" date="2023-07" db="EMBL/GenBank/DDBJ databases">
        <authorList>
            <person name="Deng Y."/>
            <person name="Zhang Y.-Q."/>
        </authorList>
    </citation>
    <scope>NUCLEOTIDE SEQUENCE [LARGE SCALE GENOMIC DNA]</scope>
    <source>
        <strain evidence="3">CPCC 205710</strain>
    </source>
</reference>
<proteinExistence type="predicted"/>
<sequence>MKVPAAVPRIRDYLQIMLSGWLVILCGTMLSAGVGFLVWQTAPPMYQSGTKLLIVTPGNATTIDAYYGQANAALRAPTFVQLARSGHVTTRTIEQLGLLETSDALAARIAVTPSTPVLLDLTVTGTDRELTRETADAVADNMVVLSRQMAAVETADTELAKVGDAGFAQRQGSMWQKVLEGAALGLVLSSLLVIAHGLVRGRLLARSEIVRIVDETLTDPNR</sequence>
<keyword evidence="3" id="KW-1185">Reference proteome</keyword>
<keyword evidence="1" id="KW-0472">Membrane</keyword>
<gene>
    <name evidence="2" type="ORF">N4S67_21055</name>
</gene>
<organism evidence="2 3">
    <name type="scientific">Mycobacterium deserti</name>
    <dbReference type="NCBI Taxonomy" id="2978347"/>
    <lineage>
        <taxon>Bacteria</taxon>
        <taxon>Bacillati</taxon>
        <taxon>Actinomycetota</taxon>
        <taxon>Actinomycetes</taxon>
        <taxon>Mycobacteriales</taxon>
        <taxon>Mycobacteriaceae</taxon>
        <taxon>Mycobacterium</taxon>
    </lineage>
</organism>
<evidence type="ECO:0008006" key="4">
    <source>
        <dbReference type="Google" id="ProtNLM"/>
    </source>
</evidence>
<evidence type="ECO:0000256" key="1">
    <source>
        <dbReference type="SAM" id="Phobius"/>
    </source>
</evidence>
<dbReference type="EMBL" id="JAODWD010000005">
    <property type="protein sequence ID" value="MCT7660896.1"/>
    <property type="molecule type" value="Genomic_DNA"/>
</dbReference>
<evidence type="ECO:0000313" key="3">
    <source>
        <dbReference type="Proteomes" id="UP001206639"/>
    </source>
</evidence>
<dbReference type="Proteomes" id="UP001206639">
    <property type="component" value="Unassembled WGS sequence"/>
</dbReference>
<comment type="caution">
    <text evidence="2">The sequence shown here is derived from an EMBL/GenBank/DDBJ whole genome shotgun (WGS) entry which is preliminary data.</text>
</comment>
<keyword evidence="1" id="KW-1133">Transmembrane helix</keyword>